<dbReference type="RefSeq" id="WP_409140299.1">
    <property type="nucleotide sequence ID" value="NZ_JBJXCW010000008.1"/>
</dbReference>
<name>A0ABW9JTT0_9GAMM</name>
<evidence type="ECO:0008006" key="4">
    <source>
        <dbReference type="Google" id="ProtNLM"/>
    </source>
</evidence>
<gene>
    <name evidence="2" type="ORF">ACKVE0_09420</name>
</gene>
<dbReference type="Proteomes" id="UP001632339">
    <property type="component" value="Unassembled WGS sequence"/>
</dbReference>
<evidence type="ECO:0000256" key="1">
    <source>
        <dbReference type="SAM" id="MobiDB-lite"/>
    </source>
</evidence>
<evidence type="ECO:0000313" key="2">
    <source>
        <dbReference type="EMBL" id="MFN0297737.1"/>
    </source>
</evidence>
<proteinExistence type="predicted"/>
<evidence type="ECO:0000313" key="3">
    <source>
        <dbReference type="Proteomes" id="UP001632339"/>
    </source>
</evidence>
<comment type="caution">
    <text evidence="2">The sequence shown here is derived from an EMBL/GenBank/DDBJ whole genome shotgun (WGS) entry which is preliminary data.</text>
</comment>
<keyword evidence="3" id="KW-1185">Reference proteome</keyword>
<protein>
    <recommendedName>
        <fullName evidence="4">Mu-like prophage FluMu N-terminal domain-containing protein</fullName>
    </recommendedName>
</protein>
<feature type="region of interest" description="Disordered" evidence="1">
    <location>
        <begin position="106"/>
        <end position="147"/>
    </location>
</feature>
<organism evidence="2 3">
    <name type="scientific">Acinetobacter albensis</name>
    <dbReference type="NCBI Taxonomy" id="1673609"/>
    <lineage>
        <taxon>Bacteria</taxon>
        <taxon>Pseudomonadati</taxon>
        <taxon>Pseudomonadota</taxon>
        <taxon>Gammaproteobacteria</taxon>
        <taxon>Moraxellales</taxon>
        <taxon>Moraxellaceae</taxon>
        <taxon>Acinetobacter</taxon>
    </lineage>
</organism>
<reference evidence="2 3" key="1">
    <citation type="submission" date="2024-12" db="EMBL/GenBank/DDBJ databases">
        <title>C001-4G Acinetobacter sp. assembled genome.</title>
        <authorList>
            <person name="D'Arcy K."/>
            <person name="Kingdon A.D.H."/>
            <person name="Breen A."/>
            <person name="Mckeown C."/>
            <person name="Allman E."/>
            <person name="Sharma P."/>
            <person name="Mcleman A."/>
            <person name="Roberts A.P."/>
        </authorList>
    </citation>
    <scope>NUCLEOTIDE SEQUENCE [LARGE SCALE GENOMIC DNA]</scope>
    <source>
        <strain evidence="2 3">C1-4G</strain>
    </source>
</reference>
<dbReference type="EMBL" id="JBJXCW010000008">
    <property type="protein sequence ID" value="MFN0297737.1"/>
    <property type="molecule type" value="Genomic_DNA"/>
</dbReference>
<accession>A0ABW9JTT0</accession>
<sequence length="147" mass="15861">MPKYIAKQSIGQFMPGEEIKGLDAKRIQALLASGAIEEYQEPEEPKADGAAARLAELEKANADLVAANKLMTDEKVESDQENAELKAKVAELEKANADLVAANKLMTDEKVESDQENAELKAKVAELEKAKPAAKPKTADKPADETI</sequence>